<evidence type="ECO:0000313" key="3">
    <source>
        <dbReference type="Proteomes" id="UP000298416"/>
    </source>
</evidence>
<evidence type="ECO:0000256" key="1">
    <source>
        <dbReference type="SAM" id="MobiDB-lite"/>
    </source>
</evidence>
<sequence length="228" mass="26059">MSSSSSSRSSDSSVNLNKKKTNSAEKKKKAIADYSCDWNIGVVEVLINVYKQYVDKKVEAGHSSHIHFECKEWMSMCDTFQAELRHHFWFDENQPIEVSEMRSKITAMKNAPSPELEAIKNDNVELWEKWCKCCSLTENTGKSGSIKTQSSRKTSTTRAVKSGLQKLEVTKVCDDAFAILNDMDIKPDVYMRAATMIVNTEDHYIVKEFTQLNKSDRLSYLMNVMLQN</sequence>
<organism evidence="2">
    <name type="scientific">Salvia splendens</name>
    <name type="common">Scarlet sage</name>
    <dbReference type="NCBI Taxonomy" id="180675"/>
    <lineage>
        <taxon>Eukaryota</taxon>
        <taxon>Viridiplantae</taxon>
        <taxon>Streptophyta</taxon>
        <taxon>Embryophyta</taxon>
        <taxon>Tracheophyta</taxon>
        <taxon>Spermatophyta</taxon>
        <taxon>Magnoliopsida</taxon>
        <taxon>eudicotyledons</taxon>
        <taxon>Gunneridae</taxon>
        <taxon>Pentapetalae</taxon>
        <taxon>asterids</taxon>
        <taxon>lamiids</taxon>
        <taxon>Lamiales</taxon>
        <taxon>Lamiaceae</taxon>
        <taxon>Nepetoideae</taxon>
        <taxon>Mentheae</taxon>
        <taxon>Salviinae</taxon>
        <taxon>Salvia</taxon>
        <taxon>Salvia subgen. Calosphace</taxon>
        <taxon>core Calosphace</taxon>
    </lineage>
</organism>
<reference evidence="2" key="2">
    <citation type="submission" date="2020-08" db="EMBL/GenBank/DDBJ databases">
        <title>Plant Genome Project.</title>
        <authorList>
            <person name="Zhang R.-G."/>
        </authorList>
    </citation>
    <scope>NUCLEOTIDE SEQUENCE</scope>
    <source>
        <strain evidence="2">Huo1</strain>
        <tissue evidence="2">Leaf</tissue>
    </source>
</reference>
<name>A0A8X8ZW13_SALSN</name>
<dbReference type="Proteomes" id="UP000298416">
    <property type="component" value="Unassembled WGS sequence"/>
</dbReference>
<protein>
    <submittedName>
        <fullName evidence="2">Uncharacterized protein</fullName>
    </submittedName>
</protein>
<proteinExistence type="predicted"/>
<accession>A0A8X8ZW13</accession>
<comment type="caution">
    <text evidence="2">The sequence shown here is derived from an EMBL/GenBank/DDBJ whole genome shotgun (WGS) entry which is preliminary data.</text>
</comment>
<feature type="region of interest" description="Disordered" evidence="1">
    <location>
        <begin position="1"/>
        <end position="22"/>
    </location>
</feature>
<reference evidence="2" key="1">
    <citation type="submission" date="2018-01" db="EMBL/GenBank/DDBJ databases">
        <authorList>
            <person name="Mao J.F."/>
        </authorList>
    </citation>
    <scope>NUCLEOTIDE SEQUENCE</scope>
    <source>
        <strain evidence="2">Huo1</strain>
        <tissue evidence="2">Leaf</tissue>
    </source>
</reference>
<dbReference type="EMBL" id="PNBA02000007">
    <property type="protein sequence ID" value="KAG6419053.1"/>
    <property type="molecule type" value="Genomic_DNA"/>
</dbReference>
<dbReference type="AlphaFoldDB" id="A0A8X8ZW13"/>
<feature type="compositionally biased region" description="Low complexity" evidence="1">
    <location>
        <begin position="1"/>
        <end position="13"/>
    </location>
</feature>
<evidence type="ECO:0000313" key="2">
    <source>
        <dbReference type="EMBL" id="KAG6419053.1"/>
    </source>
</evidence>
<keyword evidence="3" id="KW-1185">Reference proteome</keyword>
<gene>
    <name evidence="2" type="ORF">SASPL_121262</name>
</gene>